<dbReference type="RefSeq" id="WP_113657505.1">
    <property type="nucleotide sequence ID" value="NZ_KZ845663.1"/>
</dbReference>
<keyword evidence="2" id="KW-1185">Reference proteome</keyword>
<comment type="caution">
    <text evidence="1">The sequence shown here is derived from an EMBL/GenBank/DDBJ whole genome shotgun (WGS) entry which is preliminary data.</text>
</comment>
<dbReference type="Proteomes" id="UP000251213">
    <property type="component" value="Unassembled WGS sequence"/>
</dbReference>
<dbReference type="EMBL" id="QJKK01000001">
    <property type="protein sequence ID" value="RAL26901.1"/>
    <property type="molecule type" value="Genomic_DNA"/>
</dbReference>
<evidence type="ECO:0008006" key="3">
    <source>
        <dbReference type="Google" id="ProtNLM"/>
    </source>
</evidence>
<evidence type="ECO:0000313" key="1">
    <source>
        <dbReference type="EMBL" id="RAL26901.1"/>
    </source>
</evidence>
<accession>A0A364K9D1</accession>
<dbReference type="OrthoDB" id="3007250at2"/>
<dbReference type="PROSITE" id="PS51257">
    <property type="entry name" value="PROKAR_LIPOPROTEIN"/>
    <property type="match status" value="1"/>
</dbReference>
<sequence length="205" mass="23435">MGFLANKRRLVSSFAILFMFMLGMLGCEKTEEKAVSTTSKVKIENPGIEQAQEIKKLAQQGKIYGIPFTVGVKAEEVRSKWGEADETARIGETWGKAPNVQFIFNRDGALAYWAYHVSLLDVNDSEFVAKDSQAIDLSKRYKDLTVDHLLTVFGQPSERDKRKLESVDTKYYFYRFPPFGIEFIVNKKQVEAFAIAKEEYFNESE</sequence>
<proteinExistence type="predicted"/>
<dbReference type="AlphaFoldDB" id="A0A364K9D1"/>
<dbReference type="InterPro" id="IPR025453">
    <property type="entry name" value="DUF4309"/>
</dbReference>
<reference evidence="1 2" key="1">
    <citation type="submission" date="2018-06" db="EMBL/GenBank/DDBJ databases">
        <title>Thermoflavimicrobium daqus sp. nov., a thermophilic microbe isolated from Moutai-flavour Daqu.</title>
        <authorList>
            <person name="Wang X."/>
            <person name="Zhou H."/>
        </authorList>
    </citation>
    <scope>NUCLEOTIDE SEQUENCE [LARGE SCALE GENOMIC DNA]</scope>
    <source>
        <strain evidence="1 2">FBKL4.011</strain>
    </source>
</reference>
<dbReference type="Pfam" id="PF14172">
    <property type="entry name" value="DUF4309"/>
    <property type="match status" value="1"/>
</dbReference>
<evidence type="ECO:0000313" key="2">
    <source>
        <dbReference type="Proteomes" id="UP000251213"/>
    </source>
</evidence>
<organism evidence="1 2">
    <name type="scientific">Thermoflavimicrobium daqui</name>
    <dbReference type="NCBI Taxonomy" id="2137476"/>
    <lineage>
        <taxon>Bacteria</taxon>
        <taxon>Bacillati</taxon>
        <taxon>Bacillota</taxon>
        <taxon>Bacilli</taxon>
        <taxon>Bacillales</taxon>
        <taxon>Thermoactinomycetaceae</taxon>
        <taxon>Thermoflavimicrobium</taxon>
    </lineage>
</organism>
<reference evidence="1 2" key="2">
    <citation type="submission" date="2018-06" db="EMBL/GenBank/DDBJ databases">
        <authorList>
            <person name="Zhirakovskaya E."/>
        </authorList>
    </citation>
    <scope>NUCLEOTIDE SEQUENCE [LARGE SCALE GENOMIC DNA]</scope>
    <source>
        <strain evidence="1 2">FBKL4.011</strain>
    </source>
</reference>
<name>A0A364K9D1_9BACL</name>
<gene>
    <name evidence="1" type="ORF">DL897_02305</name>
</gene>
<protein>
    <recommendedName>
        <fullName evidence="3">DUF4309 domain-containing protein</fullName>
    </recommendedName>
</protein>